<dbReference type="RefSeq" id="WP_134710496.1">
    <property type="nucleotide sequence ID" value="NZ_CP119081.1"/>
</dbReference>
<gene>
    <name evidence="3" type="ORF">EQF91_07955</name>
</gene>
<keyword evidence="4" id="KW-1185">Reference proteome</keyword>
<feature type="transmembrane region" description="Helical" evidence="1">
    <location>
        <begin position="20"/>
        <end position="36"/>
    </location>
</feature>
<sequence length="59" mass="6774">MLRRIFNSFIKNNKGEVNMIAIVLILLVVIILAVIFKDGLANLLKLIFTRLENDISNFQ</sequence>
<dbReference type="AlphaFoldDB" id="A0A4R9BZL2"/>
<accession>A0A4R9BZL2</accession>
<evidence type="ECO:0000256" key="1">
    <source>
        <dbReference type="SAM" id="Phobius"/>
    </source>
</evidence>
<dbReference type="InterPro" id="IPR031564">
    <property type="entry name" value="Flp1-like"/>
</dbReference>
<comment type="caution">
    <text evidence="3">The sequence shown here is derived from an EMBL/GenBank/DDBJ whole genome shotgun (WGS) entry which is preliminary data.</text>
</comment>
<keyword evidence="1" id="KW-1133">Transmembrane helix</keyword>
<keyword evidence="1" id="KW-0472">Membrane</keyword>
<evidence type="ECO:0000313" key="4">
    <source>
        <dbReference type="Proteomes" id="UP000297454"/>
    </source>
</evidence>
<evidence type="ECO:0000313" key="3">
    <source>
        <dbReference type="EMBL" id="TFF64256.1"/>
    </source>
</evidence>
<name>A0A4R9BZL2_9FIRM</name>
<dbReference type="EMBL" id="SCFR01000048">
    <property type="protein sequence ID" value="TFF64256.1"/>
    <property type="molecule type" value="Genomic_DNA"/>
</dbReference>
<organism evidence="3 4">
    <name type="scientific">Helcococcus ovis</name>
    <dbReference type="NCBI Taxonomy" id="72026"/>
    <lineage>
        <taxon>Bacteria</taxon>
        <taxon>Bacillati</taxon>
        <taxon>Bacillota</taxon>
        <taxon>Tissierellia</taxon>
        <taxon>Tissierellales</taxon>
        <taxon>Peptoniphilaceae</taxon>
        <taxon>Helcococcus</taxon>
    </lineage>
</organism>
<keyword evidence="1" id="KW-0812">Transmembrane</keyword>
<dbReference type="Pfam" id="PF16982">
    <property type="entry name" value="Flp1_like"/>
    <property type="match status" value="1"/>
</dbReference>
<feature type="domain" description="Putative Flagellin Flp1-like" evidence="2">
    <location>
        <begin position="9"/>
        <end position="55"/>
    </location>
</feature>
<evidence type="ECO:0000259" key="2">
    <source>
        <dbReference type="Pfam" id="PF16982"/>
    </source>
</evidence>
<dbReference type="Proteomes" id="UP000297454">
    <property type="component" value="Unassembled WGS sequence"/>
</dbReference>
<reference evidence="3 4" key="1">
    <citation type="submission" date="2019-01" db="EMBL/GenBank/DDBJ databases">
        <title>Draft Genome Sequences of Helcococcus ovis Strains Isolated from the Uterus and Vagina of Dairy Cows with Metritis.</title>
        <authorList>
            <person name="Cunha F."/>
            <person name="Jeon S.J."/>
            <person name="Kutzer P."/>
            <person name="Galvao K.N."/>
        </authorList>
    </citation>
    <scope>NUCLEOTIDE SEQUENCE [LARGE SCALE GENOMIC DNA]</scope>
    <source>
        <strain evidence="3 4">KG-37</strain>
    </source>
</reference>
<protein>
    <recommendedName>
        <fullName evidence="2">Putative Flagellin Flp1-like domain-containing protein</fullName>
    </recommendedName>
</protein>
<dbReference type="GeneID" id="97030546"/>
<proteinExistence type="predicted"/>